<evidence type="ECO:0000256" key="2">
    <source>
        <dbReference type="ARBA" id="ARBA00022525"/>
    </source>
</evidence>
<dbReference type="EMBL" id="CP150951">
    <property type="protein sequence ID" value="WZC47749.1"/>
    <property type="molecule type" value="Genomic_DNA"/>
</dbReference>
<dbReference type="PANTHER" id="PTHR38340">
    <property type="entry name" value="S-LAYER PROTEIN"/>
    <property type="match status" value="1"/>
</dbReference>
<dbReference type="InterPro" id="IPR018511">
    <property type="entry name" value="Hemolysin-typ_Ca-bd_CS"/>
</dbReference>
<dbReference type="InterPro" id="IPR028992">
    <property type="entry name" value="Hedgehog/Intein_dom"/>
</dbReference>
<proteinExistence type="predicted"/>
<evidence type="ECO:0000259" key="3">
    <source>
        <dbReference type="Pfam" id="PF13403"/>
    </source>
</evidence>
<dbReference type="InterPro" id="IPR011049">
    <property type="entry name" value="Serralysin-like_metalloprot_C"/>
</dbReference>
<dbReference type="Pfam" id="PF13403">
    <property type="entry name" value="Hint_2"/>
    <property type="match status" value="1"/>
</dbReference>
<feature type="domain" description="Hedgehog/Intein (Hint)" evidence="3">
    <location>
        <begin position="554"/>
        <end position="700"/>
    </location>
</feature>
<dbReference type="PANTHER" id="PTHR38340:SF1">
    <property type="entry name" value="S-LAYER PROTEIN"/>
    <property type="match status" value="1"/>
</dbReference>
<evidence type="ECO:0000313" key="4">
    <source>
        <dbReference type="EMBL" id="WZC47749.1"/>
    </source>
</evidence>
<dbReference type="SUPFAM" id="SSF51120">
    <property type="entry name" value="beta-Roll"/>
    <property type="match status" value="1"/>
</dbReference>
<protein>
    <submittedName>
        <fullName evidence="4">Hint domain-containing protein</fullName>
    </submittedName>
</protein>
<name>A0ABZ2V134_9RHOB</name>
<evidence type="ECO:0000256" key="1">
    <source>
        <dbReference type="ARBA" id="ARBA00004613"/>
    </source>
</evidence>
<keyword evidence="5" id="KW-1185">Reference proteome</keyword>
<sequence>MTTFTLDWSSTNIDGSNTVSDGGESLDVTVATPTTTEGENWFLASFPDGTIALAAQTVDDPTPVTLSFDDPVENVSFELFDVDARLSGAATGWDDKITIIALNADGEEVPVTFTDLADHHSVNGNVLDTDDNASTGIETSGAEDTVTVTIAGPIVSLEIIYDNDDGPESSGAVGISDVTFSPVDPDGYVEGTSGNDLINTAYDDDPDGDQIENSDAILPGEAANDDIVIAGGGDDTVRPSSGDDTVFGGAGEDDIRAGGGADTIYGDNPSFDGVLDLSGLSAGDLVENQFIEDGVRVSSIDPDHPVMVFDSANPTGGDGDLSVPSVGNVLILTEDGDASDPDDDADGGTFVFEFAGPTTVNSVDLIAQSTGEIRLYDEEGNLVAEIDIPAGADNTLITQAINIPGVTRMELELDGGGAVTNLDYTATNDDDGNDDYLRGNGGDDTIFGQAGNDEIFGDAGDDTIDGGSGADIIDGGSGADTIYGGTGSDVIIGGTAGDVVVGGEDADGNDIDVLDLSGADVDFITYTSGDPEAGVVTFADGSTMTFSEIERVIPCFTPGTRIATPKGERLVENLQIGDRVLTRDNGIRHITWVGTKVLQAPDLELSPKLRPVLIRAGALGNGLPERDMMVSPNHRMLIVSELAQLYFGETEVLVAAKHMTKMDGVETADVRQSTYVHFMCDNHEVVLSNGAWTESFQPGDYSLKGVDADQREELFKLFPELATKEGLRNYRAARKSLKRNESKLVLPD</sequence>
<dbReference type="Proteomes" id="UP001440612">
    <property type="component" value="Chromosome"/>
</dbReference>
<dbReference type="InterPro" id="IPR006141">
    <property type="entry name" value="Intein_N"/>
</dbReference>
<comment type="subcellular location">
    <subcellularLocation>
        <location evidence="1">Secreted</location>
    </subcellularLocation>
</comment>
<dbReference type="SUPFAM" id="SSF51294">
    <property type="entry name" value="Hedgehog/intein (Hint) domain"/>
    <property type="match status" value="1"/>
</dbReference>
<dbReference type="InterPro" id="IPR036844">
    <property type="entry name" value="Hint_dom_sf"/>
</dbReference>
<dbReference type="PROSITE" id="PS00330">
    <property type="entry name" value="HEMOLYSIN_CALCIUM"/>
    <property type="match status" value="4"/>
</dbReference>
<dbReference type="Pfam" id="PF00353">
    <property type="entry name" value="HemolysinCabind"/>
    <property type="match status" value="3"/>
</dbReference>
<dbReference type="Gene3D" id="2.170.16.10">
    <property type="entry name" value="Hedgehog/Intein (Hint) domain"/>
    <property type="match status" value="1"/>
</dbReference>
<reference evidence="5" key="1">
    <citation type="submission" date="2024-04" db="EMBL/GenBank/DDBJ databases">
        <title>Phylogenomic analyses of a clade within the roseobacter group suggest taxonomic reassignments of species of the genera Aestuariivita, Citreicella, Loktanella, Nautella, Pelagibaca, Ruegeria, Thalassobius, Thiobacimonas and Tropicibacter, and the proposal o.</title>
        <authorList>
            <person name="Jeon C.O."/>
        </authorList>
    </citation>
    <scope>NUCLEOTIDE SEQUENCE [LARGE SCALE GENOMIC DNA]</scope>
    <source>
        <strain evidence="5">BS5-3</strain>
    </source>
</reference>
<dbReference type="PRINTS" id="PR00313">
    <property type="entry name" value="CABNDNGRPT"/>
</dbReference>
<keyword evidence="2" id="KW-0964">Secreted</keyword>
<dbReference type="RefSeq" id="WP_341365869.1">
    <property type="nucleotide sequence ID" value="NZ_CP150951.2"/>
</dbReference>
<dbReference type="PROSITE" id="PS50817">
    <property type="entry name" value="INTEIN_N_TER"/>
    <property type="match status" value="1"/>
</dbReference>
<dbReference type="InterPro" id="IPR050557">
    <property type="entry name" value="RTX_toxin/Mannuronan_C5-epim"/>
</dbReference>
<dbReference type="Gene3D" id="2.150.10.10">
    <property type="entry name" value="Serralysin-like metalloprotease, C-terminal"/>
    <property type="match status" value="1"/>
</dbReference>
<evidence type="ECO:0000313" key="5">
    <source>
        <dbReference type="Proteomes" id="UP001440612"/>
    </source>
</evidence>
<organism evidence="4 5">
    <name type="scientific">Yoonia phaeophyticola</name>
    <dbReference type="NCBI Taxonomy" id="3137369"/>
    <lineage>
        <taxon>Bacteria</taxon>
        <taxon>Pseudomonadati</taxon>
        <taxon>Pseudomonadota</taxon>
        <taxon>Alphaproteobacteria</taxon>
        <taxon>Rhodobacterales</taxon>
        <taxon>Paracoccaceae</taxon>
        <taxon>Yoonia</taxon>
    </lineage>
</organism>
<dbReference type="InterPro" id="IPR001343">
    <property type="entry name" value="Hemolysn_Ca-bd"/>
</dbReference>
<accession>A0ABZ2V134</accession>
<gene>
    <name evidence="4" type="ORF">AABB29_12620</name>
</gene>